<evidence type="ECO:0000256" key="9">
    <source>
        <dbReference type="ARBA" id="ARBA00023136"/>
    </source>
</evidence>
<evidence type="ECO:0000256" key="6">
    <source>
        <dbReference type="ARBA" id="ARBA00022968"/>
    </source>
</evidence>
<comment type="subcellular location">
    <subcellularLocation>
        <location evidence="1 11">Golgi apparatus membrane</location>
        <topology evidence="1 11">Single-pass type II membrane protein</topology>
    </subcellularLocation>
</comment>
<keyword evidence="4" id="KW-0808">Transferase</keyword>
<evidence type="ECO:0000256" key="1">
    <source>
        <dbReference type="ARBA" id="ARBA00004323"/>
    </source>
</evidence>
<evidence type="ECO:0000256" key="2">
    <source>
        <dbReference type="ARBA" id="ARBA00008661"/>
    </source>
</evidence>
<evidence type="ECO:0000256" key="7">
    <source>
        <dbReference type="ARBA" id="ARBA00022989"/>
    </source>
</evidence>
<evidence type="ECO:0000256" key="4">
    <source>
        <dbReference type="ARBA" id="ARBA00022679"/>
    </source>
</evidence>
<keyword evidence="8 11" id="KW-0333">Golgi apparatus</keyword>
<dbReference type="PANTHER" id="PTHR11214:SF314">
    <property type="entry name" value="HEXOSYLTRANSFERASE"/>
    <property type="match status" value="1"/>
</dbReference>
<sequence length="389" mass="45356">MIAVWKNVFKLTSVKLALLVTFVLVNVALYAHSKYLIMENVFHHFSSNRSTLTIHNFKNSSRMHSIIPYLRNHTSLENVNSPVDEYEFLTPQQRQFFQKKVITPHNFRYIVTPNVTCSNRYIELVICVVVSNTNHIGRSIIRETWGSYAYDKENNALIVFFIGSRRDIHNRHQRKILHAKIQEEASIFGDILQEDFIDSYENLSLKSVSILKWVKTFCPNTQFVLKVDDDMYVNIPFMITILREQVLDRTTPSAFIMGSMQEGAQPMRNPTSKWYTPYSLFQEDTYPNYVSGTAYVMTGQAASLLYEVSLRIPKFWLEDIYITGLCSREVDVKLYNSGYFTYRKPIAIGCNFRSHVSGHRYSHEEILNIHKELYDPNISCARFSKVIFP</sequence>
<keyword evidence="5" id="KW-0812">Transmembrane</keyword>
<dbReference type="GO" id="GO:0006493">
    <property type="term" value="P:protein O-linked glycosylation"/>
    <property type="evidence" value="ECO:0007669"/>
    <property type="project" value="TreeGrafter"/>
</dbReference>
<keyword evidence="3 11" id="KW-0328">Glycosyltransferase</keyword>
<name>A0A0B7BM48_9EUPU</name>
<evidence type="ECO:0000313" key="13">
    <source>
        <dbReference type="EMBL" id="CEK93245.1"/>
    </source>
</evidence>
<dbReference type="Pfam" id="PF01762">
    <property type="entry name" value="Galactosyl_T"/>
    <property type="match status" value="1"/>
</dbReference>
<keyword evidence="9" id="KW-0472">Membrane</keyword>
<dbReference type="EMBL" id="HACG01046379">
    <property type="protein sequence ID" value="CEK93244.1"/>
    <property type="molecule type" value="Transcribed_RNA"/>
</dbReference>
<dbReference type="Gene3D" id="3.90.550.50">
    <property type="match status" value="1"/>
</dbReference>
<evidence type="ECO:0000313" key="12">
    <source>
        <dbReference type="EMBL" id="CEK93244.1"/>
    </source>
</evidence>
<dbReference type="AlphaFoldDB" id="A0A0B7BM48"/>
<gene>
    <name evidence="13" type="primary">ORF192955</name>
    <name evidence="12" type="synonym">ORF192951</name>
</gene>
<evidence type="ECO:0000256" key="8">
    <source>
        <dbReference type="ARBA" id="ARBA00023034"/>
    </source>
</evidence>
<dbReference type="GO" id="GO:0000139">
    <property type="term" value="C:Golgi membrane"/>
    <property type="evidence" value="ECO:0007669"/>
    <property type="project" value="UniProtKB-SubCell"/>
</dbReference>
<evidence type="ECO:0000256" key="10">
    <source>
        <dbReference type="ARBA" id="ARBA00023180"/>
    </source>
</evidence>
<protein>
    <recommendedName>
        <fullName evidence="11">Hexosyltransferase</fullName>
        <ecNumber evidence="11">2.4.1.-</ecNumber>
    </recommendedName>
</protein>
<reference evidence="13" key="1">
    <citation type="submission" date="2014-12" db="EMBL/GenBank/DDBJ databases">
        <title>Insight into the proteome of Arion vulgaris.</title>
        <authorList>
            <person name="Aradska J."/>
            <person name="Bulat T."/>
            <person name="Smidak R."/>
            <person name="Sarate P."/>
            <person name="Gangsoo J."/>
            <person name="Sialana F."/>
            <person name="Bilban M."/>
            <person name="Lubec G."/>
        </authorList>
    </citation>
    <scope>NUCLEOTIDE SEQUENCE</scope>
    <source>
        <tissue evidence="13">Skin</tissue>
    </source>
</reference>
<dbReference type="InterPro" id="IPR002659">
    <property type="entry name" value="Glyco_trans_31"/>
</dbReference>
<dbReference type="EMBL" id="HACG01046380">
    <property type="protein sequence ID" value="CEK93245.1"/>
    <property type="molecule type" value="Transcribed_RNA"/>
</dbReference>
<evidence type="ECO:0000256" key="11">
    <source>
        <dbReference type="RuleBase" id="RU363063"/>
    </source>
</evidence>
<evidence type="ECO:0000256" key="5">
    <source>
        <dbReference type="ARBA" id="ARBA00022692"/>
    </source>
</evidence>
<dbReference type="EC" id="2.4.1.-" evidence="11"/>
<dbReference type="PANTHER" id="PTHR11214">
    <property type="entry name" value="BETA-1,3-N-ACETYLGLUCOSAMINYLTRANSFERASE"/>
    <property type="match status" value="1"/>
</dbReference>
<accession>A0A0B7BM48</accession>
<keyword evidence="10" id="KW-0325">Glycoprotein</keyword>
<keyword evidence="7" id="KW-1133">Transmembrane helix</keyword>
<proteinExistence type="inferred from homology"/>
<evidence type="ECO:0000256" key="3">
    <source>
        <dbReference type="ARBA" id="ARBA00022676"/>
    </source>
</evidence>
<dbReference type="GO" id="GO:0016758">
    <property type="term" value="F:hexosyltransferase activity"/>
    <property type="evidence" value="ECO:0007669"/>
    <property type="project" value="InterPro"/>
</dbReference>
<organism evidence="13">
    <name type="scientific">Arion vulgaris</name>
    <dbReference type="NCBI Taxonomy" id="1028688"/>
    <lineage>
        <taxon>Eukaryota</taxon>
        <taxon>Metazoa</taxon>
        <taxon>Spiralia</taxon>
        <taxon>Lophotrochozoa</taxon>
        <taxon>Mollusca</taxon>
        <taxon>Gastropoda</taxon>
        <taxon>Heterobranchia</taxon>
        <taxon>Euthyneura</taxon>
        <taxon>Panpulmonata</taxon>
        <taxon>Eupulmonata</taxon>
        <taxon>Stylommatophora</taxon>
        <taxon>Helicina</taxon>
        <taxon>Arionoidea</taxon>
        <taxon>Arionidae</taxon>
        <taxon>Arion</taxon>
    </lineage>
</organism>
<dbReference type="FunFam" id="3.90.550.50:FF:000001">
    <property type="entry name" value="Hexosyltransferase"/>
    <property type="match status" value="1"/>
</dbReference>
<keyword evidence="6" id="KW-0735">Signal-anchor</keyword>
<comment type="similarity">
    <text evidence="2 11">Belongs to the glycosyltransferase 31 family.</text>
</comment>